<evidence type="ECO:0000256" key="8">
    <source>
        <dbReference type="ARBA" id="ARBA00023295"/>
    </source>
</evidence>
<dbReference type="Gene3D" id="1.10.530.10">
    <property type="match status" value="1"/>
</dbReference>
<evidence type="ECO:0000256" key="4">
    <source>
        <dbReference type="ARBA" id="ARBA00007974"/>
    </source>
</evidence>
<keyword evidence="6" id="KW-0574">Periplasm</keyword>
<dbReference type="GO" id="GO:0016798">
    <property type="term" value="F:hydrolase activity, acting on glycosyl bonds"/>
    <property type="evidence" value="ECO:0007669"/>
    <property type="project" value="UniProtKB-KW"/>
</dbReference>
<feature type="domain" description="Mannosyl-glycoprotein endo-beta-N-acetylglucosamidase-like" evidence="11">
    <location>
        <begin position="150"/>
        <end position="303"/>
    </location>
</feature>
<dbReference type="EMBL" id="JACIGE010000003">
    <property type="protein sequence ID" value="MBB4246694.1"/>
    <property type="molecule type" value="Genomic_DNA"/>
</dbReference>
<keyword evidence="7" id="KW-0378">Hydrolase</keyword>
<dbReference type="GO" id="GO:0071555">
    <property type="term" value="P:cell wall organization"/>
    <property type="evidence" value="ECO:0007669"/>
    <property type="project" value="UniProtKB-KW"/>
</dbReference>
<sequence>MKASDLDANRFVLDVKVAGDLRNKLKQDPQGGLKQAAQQFEGMLLQMMLKSMRDATPQDGVLDSDQTRFFTSIMDQQLAQNLSAQGKLGFAKMIEKQLGRGMASTDATSPTTSQVDASLETLQQVLLARQAAKTAAAAAAREATATADAGTTAGGDSREFVNKIWSQAQAAAAALGVPAQFLVAQAALESGWGKSEIRAADGSPSYNLFGVKAGRGWQGATTEVQTTEYVNGVAQTSREKFRVYGSYAEAFNDYASVLRGSSRFAGVLGQQDGTRFASALQGAGYATDPMYADKLSRIINGSTLRQALVG</sequence>
<protein>
    <recommendedName>
        <fullName evidence="5">Peptidoglycan hydrolase FlgJ</fullName>
    </recommendedName>
    <alternativeName>
        <fullName evidence="10">Muramidase FlgJ</fullName>
    </alternativeName>
</protein>
<comment type="caution">
    <text evidence="12">The sequence shown here is derived from an EMBL/GenBank/DDBJ whole genome shotgun (WGS) entry which is preliminary data.</text>
</comment>
<comment type="function">
    <text evidence="1">Flagellum-specific muramidase which hydrolyzes the peptidoglycan layer to assemble the rod structure in the periplasmic space.</text>
</comment>
<evidence type="ECO:0000313" key="13">
    <source>
        <dbReference type="Proteomes" id="UP000587070"/>
    </source>
</evidence>
<keyword evidence="12" id="KW-0966">Cell projection</keyword>
<dbReference type="OrthoDB" id="289937at2"/>
<dbReference type="GO" id="GO:0042597">
    <property type="term" value="C:periplasmic space"/>
    <property type="evidence" value="ECO:0007669"/>
    <property type="project" value="UniProtKB-SubCell"/>
</dbReference>
<dbReference type="PANTHER" id="PTHR33308:SF9">
    <property type="entry name" value="PEPTIDOGLYCAN HYDROLASE FLGJ"/>
    <property type="match status" value="1"/>
</dbReference>
<dbReference type="Gene3D" id="2.10.70.40">
    <property type="entry name" value="peptidoglycan hydrolase"/>
    <property type="match status" value="1"/>
</dbReference>
<dbReference type="Pfam" id="PF01832">
    <property type="entry name" value="Glucosaminidase"/>
    <property type="match status" value="1"/>
</dbReference>
<dbReference type="Pfam" id="PF10135">
    <property type="entry name" value="Rod-binding"/>
    <property type="match status" value="1"/>
</dbReference>
<evidence type="ECO:0000256" key="9">
    <source>
        <dbReference type="ARBA" id="ARBA00023316"/>
    </source>
</evidence>
<evidence type="ECO:0000313" key="12">
    <source>
        <dbReference type="EMBL" id="MBB4246694.1"/>
    </source>
</evidence>
<dbReference type="GO" id="GO:0004040">
    <property type="term" value="F:amidase activity"/>
    <property type="evidence" value="ECO:0007669"/>
    <property type="project" value="InterPro"/>
</dbReference>
<dbReference type="AlphaFoldDB" id="A0A840FXZ7"/>
<dbReference type="NCBIfam" id="TIGR02541">
    <property type="entry name" value="flagell_FlgJ"/>
    <property type="match status" value="1"/>
</dbReference>
<evidence type="ECO:0000256" key="6">
    <source>
        <dbReference type="ARBA" id="ARBA00022764"/>
    </source>
</evidence>
<dbReference type="SMART" id="SM00047">
    <property type="entry name" value="LYZ2"/>
    <property type="match status" value="1"/>
</dbReference>
<dbReference type="PANTHER" id="PTHR33308">
    <property type="entry name" value="PEPTIDOGLYCAN HYDROLASE FLGJ"/>
    <property type="match status" value="1"/>
</dbReference>
<dbReference type="InterPro" id="IPR019301">
    <property type="entry name" value="Flagellar_prot_FlgJ_N"/>
</dbReference>
<organism evidence="12 13">
    <name type="scientific">Rhodocyclus tenuis</name>
    <name type="common">Rhodospirillum tenue</name>
    <dbReference type="NCBI Taxonomy" id="1066"/>
    <lineage>
        <taxon>Bacteria</taxon>
        <taxon>Pseudomonadati</taxon>
        <taxon>Pseudomonadota</taxon>
        <taxon>Betaproteobacteria</taxon>
        <taxon>Rhodocyclales</taxon>
        <taxon>Rhodocyclaceae</taxon>
        <taxon>Rhodocyclus</taxon>
    </lineage>
</organism>
<keyword evidence="8" id="KW-0326">Glycosidase</keyword>
<keyword evidence="12" id="KW-0969">Cilium</keyword>
<dbReference type="GO" id="GO:0044780">
    <property type="term" value="P:bacterial-type flagellum assembly"/>
    <property type="evidence" value="ECO:0007669"/>
    <property type="project" value="InterPro"/>
</dbReference>
<dbReference type="RefSeq" id="WP_153115214.1">
    <property type="nucleotide sequence ID" value="NZ_JACIGE010000003.1"/>
</dbReference>
<dbReference type="PRINTS" id="PR01002">
    <property type="entry name" value="FLGFLGJ"/>
</dbReference>
<keyword evidence="9" id="KW-0961">Cell wall biogenesis/degradation</keyword>
<comment type="similarity">
    <text evidence="3">In the N-terminal section; belongs to the FlgJ family.</text>
</comment>
<evidence type="ECO:0000259" key="11">
    <source>
        <dbReference type="SMART" id="SM00047"/>
    </source>
</evidence>
<dbReference type="InterPro" id="IPR013377">
    <property type="entry name" value="FlgJ"/>
</dbReference>
<keyword evidence="13" id="KW-1185">Reference proteome</keyword>
<accession>A0A840FXZ7</accession>
<evidence type="ECO:0000256" key="2">
    <source>
        <dbReference type="ARBA" id="ARBA00004418"/>
    </source>
</evidence>
<keyword evidence="12" id="KW-0282">Flagellum</keyword>
<evidence type="ECO:0000256" key="7">
    <source>
        <dbReference type="ARBA" id="ARBA00022801"/>
    </source>
</evidence>
<evidence type="ECO:0000256" key="10">
    <source>
        <dbReference type="ARBA" id="ARBA00030835"/>
    </source>
</evidence>
<dbReference type="GO" id="GO:0071973">
    <property type="term" value="P:bacterial-type flagellum-dependent cell motility"/>
    <property type="evidence" value="ECO:0007669"/>
    <property type="project" value="TreeGrafter"/>
</dbReference>
<evidence type="ECO:0000256" key="1">
    <source>
        <dbReference type="ARBA" id="ARBA00002954"/>
    </source>
</evidence>
<comment type="subcellular location">
    <subcellularLocation>
        <location evidence="2">Periplasm</location>
    </subcellularLocation>
</comment>
<evidence type="ECO:0000256" key="3">
    <source>
        <dbReference type="ARBA" id="ARBA00006880"/>
    </source>
</evidence>
<dbReference type="FunFam" id="2.10.70.40:FF:000001">
    <property type="entry name" value="Flagellar assembly peptidoglycan hydrolase FlgJ"/>
    <property type="match status" value="1"/>
</dbReference>
<reference evidence="12 13" key="1">
    <citation type="submission" date="2020-08" db="EMBL/GenBank/DDBJ databases">
        <title>Genome sequencing of Purple Non-Sulfur Bacteria from various extreme environments.</title>
        <authorList>
            <person name="Mayer M."/>
        </authorList>
    </citation>
    <scope>NUCLEOTIDE SEQUENCE [LARGE SCALE GENOMIC DNA]</scope>
    <source>
        <strain evidence="12 13">2761</strain>
    </source>
</reference>
<gene>
    <name evidence="12" type="ORF">GGD90_001057</name>
</gene>
<dbReference type="InterPro" id="IPR051056">
    <property type="entry name" value="Glycosyl_Hydrolase_73"/>
</dbReference>
<dbReference type="InterPro" id="IPR002901">
    <property type="entry name" value="MGlyc_endo_b_GlcNAc-like_dom"/>
</dbReference>
<name>A0A840FXZ7_RHOTE</name>
<evidence type="ECO:0000256" key="5">
    <source>
        <dbReference type="ARBA" id="ARBA00013433"/>
    </source>
</evidence>
<dbReference type="Proteomes" id="UP000587070">
    <property type="component" value="Unassembled WGS sequence"/>
</dbReference>
<comment type="similarity">
    <text evidence="4">In the C-terminal section; belongs to the glycosyl hydrolase 73 family.</text>
</comment>
<proteinExistence type="inferred from homology"/>